<proteinExistence type="predicted"/>
<gene>
    <name evidence="1" type="ORF">J2851_003554</name>
</gene>
<name>A0ABS4SQV1_9PROT</name>
<sequence length="67" mass="7009">MNKVIANIHSSFARFARDERGTQLVETAVWIGLITALVVGTVTAIGTDVQNALTTVSNAFNPAAPAP</sequence>
<organism evidence="1 2">
    <name type="scientific">Azospirillum rugosum</name>
    <dbReference type="NCBI Taxonomy" id="416170"/>
    <lineage>
        <taxon>Bacteria</taxon>
        <taxon>Pseudomonadati</taxon>
        <taxon>Pseudomonadota</taxon>
        <taxon>Alphaproteobacteria</taxon>
        <taxon>Rhodospirillales</taxon>
        <taxon>Azospirillaceae</taxon>
        <taxon>Azospirillum</taxon>
    </lineage>
</organism>
<dbReference type="EMBL" id="JAGINP010000012">
    <property type="protein sequence ID" value="MBP2293770.1"/>
    <property type="molecule type" value="Genomic_DNA"/>
</dbReference>
<dbReference type="Proteomes" id="UP000781958">
    <property type="component" value="Unassembled WGS sequence"/>
</dbReference>
<reference evidence="1 2" key="1">
    <citation type="submission" date="2021-03" db="EMBL/GenBank/DDBJ databases">
        <title>Genomic Encyclopedia of Type Strains, Phase III (KMG-III): the genomes of soil and plant-associated and newly described type strains.</title>
        <authorList>
            <person name="Whitman W."/>
        </authorList>
    </citation>
    <scope>NUCLEOTIDE SEQUENCE [LARGE SCALE GENOMIC DNA]</scope>
    <source>
        <strain evidence="1 2">IMMIB AFH-6</strain>
    </source>
</reference>
<dbReference type="RefSeq" id="WP_209767692.1">
    <property type="nucleotide sequence ID" value="NZ_JAGINP010000012.1"/>
</dbReference>
<keyword evidence="2" id="KW-1185">Reference proteome</keyword>
<comment type="caution">
    <text evidence="1">The sequence shown here is derived from an EMBL/GenBank/DDBJ whole genome shotgun (WGS) entry which is preliminary data.</text>
</comment>
<protein>
    <submittedName>
        <fullName evidence="1">Pilus assembly protein Flp/PilA</fullName>
    </submittedName>
</protein>
<evidence type="ECO:0000313" key="2">
    <source>
        <dbReference type="Proteomes" id="UP000781958"/>
    </source>
</evidence>
<evidence type="ECO:0000313" key="1">
    <source>
        <dbReference type="EMBL" id="MBP2293770.1"/>
    </source>
</evidence>
<accession>A0ABS4SQV1</accession>